<evidence type="ECO:0000256" key="5">
    <source>
        <dbReference type="ARBA" id="ARBA00025466"/>
    </source>
</evidence>
<comment type="subunit">
    <text evidence="1">Self-associates forming complexes of several hundred monomers.</text>
</comment>
<dbReference type="AlphaFoldDB" id="A0AAV0VU02"/>
<keyword evidence="3" id="KW-0805">Transcription regulation</keyword>
<dbReference type="PANTHER" id="PTHR21411">
    <property type="entry name" value="APONTIC"/>
    <property type="match status" value="1"/>
</dbReference>
<keyword evidence="4" id="KW-0804">Transcription</keyword>
<dbReference type="Pfam" id="PF13873">
    <property type="entry name" value="Myb_DNA-bind_5"/>
    <property type="match status" value="1"/>
</dbReference>
<evidence type="ECO:0000313" key="7">
    <source>
        <dbReference type="EMBL" id="CAI6346687.1"/>
    </source>
</evidence>
<comment type="caution">
    <text evidence="7">The sequence shown here is derived from an EMBL/GenBank/DDBJ whole genome shotgun (WGS) entry which is preliminary data.</text>
</comment>
<evidence type="ECO:0000256" key="2">
    <source>
        <dbReference type="ARBA" id="ARBA00016807"/>
    </source>
</evidence>
<dbReference type="Proteomes" id="UP001160148">
    <property type="component" value="Unassembled WGS sequence"/>
</dbReference>
<dbReference type="PANTHER" id="PTHR21411:SF0">
    <property type="entry name" value="REGULATORY PROTEIN ZESTE"/>
    <property type="match status" value="1"/>
</dbReference>
<dbReference type="EMBL" id="CARXXK010000001">
    <property type="protein sequence ID" value="CAI6346687.1"/>
    <property type="molecule type" value="Genomic_DNA"/>
</dbReference>
<sequence>MINTKRDRQVNFSSCEEEILVQLILENGHIVENKETDADMWQKKKEVWEKIDKSLVVSTDILLLSSSGVQRGTKSIKSKWEKLKRDVKQRLALEKKEMYMTGGGTAKQFKPMKYYKEIVELLGVSAIGLDSGFDSDNIKLVPNNSEDIDIAGMDVVVLENMMHSPNMFEDSQLHNVNTCFKETGQLNNKLVTVENKKSEDDDVIIPQIPTTSYQHDWNTWSPGALRHPISSNLQTGKAKTKYNSQLIQKRRNHNNSLNLNKKNEVYEQQLDLVKMESERTAMRFEWDKIEHELRVKALELDIEIKKKTLLNLDKNEF</sequence>
<evidence type="ECO:0000259" key="6">
    <source>
        <dbReference type="Pfam" id="PF13873"/>
    </source>
</evidence>
<gene>
    <name evidence="7" type="ORF">MEUPH1_LOCUS3570</name>
</gene>
<name>A0AAV0VU02_9HEMI</name>
<reference evidence="7 8" key="1">
    <citation type="submission" date="2023-01" db="EMBL/GenBank/DDBJ databases">
        <authorList>
            <person name="Whitehead M."/>
        </authorList>
    </citation>
    <scope>NUCLEOTIDE SEQUENCE [LARGE SCALE GENOMIC DNA]</scope>
</reference>
<keyword evidence="8" id="KW-1185">Reference proteome</keyword>
<organism evidence="7 8">
    <name type="scientific">Macrosiphum euphorbiae</name>
    <name type="common">potato aphid</name>
    <dbReference type="NCBI Taxonomy" id="13131"/>
    <lineage>
        <taxon>Eukaryota</taxon>
        <taxon>Metazoa</taxon>
        <taxon>Ecdysozoa</taxon>
        <taxon>Arthropoda</taxon>
        <taxon>Hexapoda</taxon>
        <taxon>Insecta</taxon>
        <taxon>Pterygota</taxon>
        <taxon>Neoptera</taxon>
        <taxon>Paraneoptera</taxon>
        <taxon>Hemiptera</taxon>
        <taxon>Sternorrhyncha</taxon>
        <taxon>Aphidomorpha</taxon>
        <taxon>Aphidoidea</taxon>
        <taxon>Aphididae</taxon>
        <taxon>Macrosiphini</taxon>
        <taxon>Macrosiphum</taxon>
    </lineage>
</organism>
<evidence type="ECO:0000256" key="3">
    <source>
        <dbReference type="ARBA" id="ARBA00023015"/>
    </source>
</evidence>
<dbReference type="InterPro" id="IPR028002">
    <property type="entry name" value="Myb_DNA-bind_5"/>
</dbReference>
<comment type="function">
    <text evidence="5">Involved in transvection phenomena (= synapsis-dependent gene expression), where the synaptic pairing of chromosomes carrying genes with which zeste interacts influences the expression of these genes. Zeste binds to DNA and stimulates transcription from a nearby promoter.</text>
</comment>
<evidence type="ECO:0000256" key="1">
    <source>
        <dbReference type="ARBA" id="ARBA00011764"/>
    </source>
</evidence>
<feature type="domain" description="Myb/SANT-like DNA-binding" evidence="6">
    <location>
        <begin position="8"/>
        <end position="92"/>
    </location>
</feature>
<protein>
    <recommendedName>
        <fullName evidence="2">Regulatory protein zeste</fullName>
    </recommendedName>
</protein>
<proteinExistence type="predicted"/>
<evidence type="ECO:0000256" key="4">
    <source>
        <dbReference type="ARBA" id="ARBA00023163"/>
    </source>
</evidence>
<accession>A0AAV0VU02</accession>
<evidence type="ECO:0000313" key="8">
    <source>
        <dbReference type="Proteomes" id="UP001160148"/>
    </source>
</evidence>